<dbReference type="InterPro" id="IPR001245">
    <property type="entry name" value="Ser-Thr/Tyr_kinase_cat_dom"/>
</dbReference>
<dbReference type="PROSITE" id="PS00107">
    <property type="entry name" value="PROTEIN_KINASE_ATP"/>
    <property type="match status" value="1"/>
</dbReference>
<dbReference type="EMBL" id="HAED01007462">
    <property type="protein sequence ID" value="SBQ93674.1"/>
    <property type="molecule type" value="Transcribed_RNA"/>
</dbReference>
<feature type="region of interest" description="Disordered" evidence="18">
    <location>
        <begin position="881"/>
        <end position="911"/>
    </location>
</feature>
<feature type="compositionally biased region" description="Gly residues" evidence="18">
    <location>
        <begin position="750"/>
        <end position="760"/>
    </location>
</feature>
<feature type="binding site" evidence="14">
    <location>
        <begin position="213"/>
        <end position="221"/>
    </location>
    <ligand>
        <name>ATP</name>
        <dbReference type="ChEBI" id="CHEBI:30616"/>
    </ligand>
</feature>
<dbReference type="AlphaFoldDB" id="A0A1A8I9Z5"/>
<dbReference type="GO" id="GO:0005524">
    <property type="term" value="F:ATP binding"/>
    <property type="evidence" value="ECO:0007669"/>
    <property type="project" value="UniProtKB-UniRule"/>
</dbReference>
<evidence type="ECO:0000256" key="18">
    <source>
        <dbReference type="SAM" id="MobiDB-lite"/>
    </source>
</evidence>
<feature type="region of interest" description="Disordered" evidence="18">
    <location>
        <begin position="595"/>
        <end position="760"/>
    </location>
</feature>
<keyword evidence="6" id="KW-0808">Transferase</keyword>
<dbReference type="InterPro" id="IPR016231">
    <property type="entry name" value="MLK1-4"/>
</dbReference>
<dbReference type="SMART" id="SM00220">
    <property type="entry name" value="S_TKc"/>
    <property type="match status" value="1"/>
</dbReference>
<dbReference type="PRINTS" id="PR00109">
    <property type="entry name" value="TYRKINASE"/>
</dbReference>
<evidence type="ECO:0000256" key="14">
    <source>
        <dbReference type="PIRSR" id="PIRSR000556-2"/>
    </source>
</evidence>
<evidence type="ECO:0000256" key="17">
    <source>
        <dbReference type="SAM" id="Coils"/>
    </source>
</evidence>
<dbReference type="Gene3D" id="3.30.200.20">
    <property type="entry name" value="Phosphorylase Kinase, domain 1"/>
    <property type="match status" value="1"/>
</dbReference>
<evidence type="ECO:0000256" key="5">
    <source>
        <dbReference type="ARBA" id="ARBA00022527"/>
    </source>
</evidence>
<dbReference type="EC" id="2.7.11.25" evidence="3"/>
<feature type="active site" description="Proton acceptor" evidence="13">
    <location>
        <position position="331"/>
    </location>
</feature>
<evidence type="ECO:0000256" key="8">
    <source>
        <dbReference type="ARBA" id="ARBA00022741"/>
    </source>
</evidence>
<accession>A0A1A8I9Z5</accession>
<evidence type="ECO:0000256" key="9">
    <source>
        <dbReference type="ARBA" id="ARBA00022777"/>
    </source>
</evidence>
<feature type="region of interest" description="Disordered" evidence="18">
    <location>
        <begin position="944"/>
        <end position="1086"/>
    </location>
</feature>
<dbReference type="PROSITE" id="PS00108">
    <property type="entry name" value="PROTEIN_KINASE_ST"/>
    <property type="match status" value="1"/>
</dbReference>
<dbReference type="InterPro" id="IPR035779">
    <property type="entry name" value="MLK1-3_SH3"/>
</dbReference>
<dbReference type="InterPro" id="IPR011009">
    <property type="entry name" value="Kinase-like_dom_sf"/>
</dbReference>
<evidence type="ECO:0000256" key="2">
    <source>
        <dbReference type="ARBA" id="ARBA00006529"/>
    </source>
</evidence>
<evidence type="ECO:0000313" key="21">
    <source>
        <dbReference type="EMBL" id="SBQ93674.1"/>
    </source>
</evidence>
<evidence type="ECO:0000256" key="10">
    <source>
        <dbReference type="ARBA" id="ARBA00022840"/>
    </source>
</evidence>
<sequence>MDFVPESTQGRPKASNSSQAAMNPYGRASSTAAPLSCTSCGGCCTPPPPCLIPPGPPSSTTSSSSSSMPPSMTPPPPMSPAPVVQVENGSSWNSSTLSSFDSPDSHPGHKCGANNLNPYWTAVFDYEATTDEELTLRCGDLLEVLSKDSKVSGDEGWWTGKIQDKVGIFPSNYVTRGDAANYQQLTAGGLVAGGVGASPLEIDFSELLLEEVIGAGGFGKVYKGVWQSEEVAVKAARQDPDEDISTTAENVRQEARLFWMLRHTNIIALRGVCLKEPNLCLVMEFARGGALNRALAGKKVPPRVLVNWAVQIATGMEYLHSQAFVPIIHRDLKSSNILILQPVEWDDLSGKTLKITDFGLAREWHQTTKMSAAGTYAWMAPEVIKHSLFSKSSDVWSFGVLLWELLTGEVPYREIDALAVAYGVAMNKLTLPIPSTCPEPFAQLLGECWSPNPHSRPPFTNILRRLQAIEQSSMFQMPLESFHSLQEDWRLEIQQMFDELRAKEKELRSWEEALARAAEEQREQEEQLKRREQELAEREFDIVERELNILIHQMYQEKPSVKKRKGHFKKSRLLKLGRDSTCISLPSGFEHKITVQASPSVDKRKNQGSESTTPPASPGVLPRLRAIRLTPSDGSKTWGRSAVCKKEDHTTNKKKGRTWGPSSTLQKERVGGEEKLKSLSEGGKVYSSSAPNLGKSPKHAPMTAGFSSLNEMEECLEESPGSMLPSETSSNGAMEDSGLMWSNLTPNTAPGGGGTGSGPASGGLWMGVSYQRLVRRCNQRKKSDMLLLGCASLLASVGLGQDLLQAGQQQVLQDEQDVREEQRKKKDGLFQRTGRFRRSTSPPSRNLSLTLSSHHESTLACLDPSPSVTLLSLSSLSDCNSTKSLLPSDSDEFPLTTGVKTPAASPAPAAPALNPLLDLRAESFKKEPNQSLTPTHVSATMALHRGHRRTPSDGAIRPRAQTLGHRRTPSDGSMPMPPPPGVPHIITSKDTLDIPRLPDPTTIYPVPQRRKAPAPPTKPDSDSHGLISTPERPKTLEFAPRPRPTPVRIRADPWKLGSLSRTLSSSPGSSCESPLGSGDSSAGAVRPSLMDMDVEGQSSDHTVPLCGQLQPATLCGQQYL</sequence>
<dbReference type="InterPro" id="IPR008271">
    <property type="entry name" value="Ser/Thr_kinase_AS"/>
</dbReference>
<proteinExistence type="inferred from homology"/>
<dbReference type="FunFam" id="3.30.200.20:FF:000085">
    <property type="entry name" value="Mitogen-activated protein kinase kinase kinase"/>
    <property type="match status" value="1"/>
</dbReference>
<dbReference type="Gene3D" id="1.10.510.10">
    <property type="entry name" value="Transferase(Phosphotransferase) domain 1"/>
    <property type="match status" value="1"/>
</dbReference>
<dbReference type="InterPro" id="IPR000719">
    <property type="entry name" value="Prot_kinase_dom"/>
</dbReference>
<dbReference type="PRINTS" id="PR00452">
    <property type="entry name" value="SH3DOMAIN"/>
</dbReference>
<keyword evidence="4 15" id="KW-0728">SH3 domain</keyword>
<dbReference type="Pfam" id="PF00018">
    <property type="entry name" value="SH3_1"/>
    <property type="match status" value="1"/>
</dbReference>
<dbReference type="PROSITE" id="PS50011">
    <property type="entry name" value="PROTEIN_KINASE_DOM"/>
    <property type="match status" value="1"/>
</dbReference>
<feature type="compositionally biased region" description="Low complexity" evidence="18">
    <location>
        <begin position="90"/>
        <end position="102"/>
    </location>
</feature>
<feature type="region of interest" description="Disordered" evidence="18">
    <location>
        <begin position="1"/>
        <end position="36"/>
    </location>
</feature>
<protein>
    <recommendedName>
        <fullName evidence="3">mitogen-activated protein kinase kinase kinase</fullName>
        <ecNumber evidence="3">2.7.11.25</ecNumber>
    </recommendedName>
</protein>
<keyword evidence="8 14" id="KW-0547">Nucleotide-binding</keyword>
<feature type="domain" description="Protein kinase" evidence="20">
    <location>
        <begin position="207"/>
        <end position="475"/>
    </location>
</feature>
<keyword evidence="17" id="KW-0175">Coiled coil</keyword>
<dbReference type="PIRSF" id="PIRSF000556">
    <property type="entry name" value="MAPKKK9_11"/>
    <property type="match status" value="1"/>
</dbReference>
<dbReference type="PANTHER" id="PTHR44329">
    <property type="entry name" value="SERINE/THREONINE-PROTEIN KINASE TNNI3K-RELATED"/>
    <property type="match status" value="1"/>
</dbReference>
<keyword evidence="10 14" id="KW-0067">ATP-binding</keyword>
<dbReference type="EMBL" id="HAEE01006909">
    <property type="protein sequence ID" value="SBR26929.1"/>
    <property type="molecule type" value="Transcribed_RNA"/>
</dbReference>
<keyword evidence="5" id="KW-0723">Serine/threonine-protein kinase</keyword>
<evidence type="ECO:0000259" key="20">
    <source>
        <dbReference type="PROSITE" id="PS50011"/>
    </source>
</evidence>
<dbReference type="CDD" id="cd12059">
    <property type="entry name" value="SH3_MLK1-3"/>
    <property type="match status" value="1"/>
</dbReference>
<organism evidence="21">
    <name type="scientific">Nothobranchius kuhntae</name>
    <name type="common">Beira killifish</name>
    <dbReference type="NCBI Taxonomy" id="321403"/>
    <lineage>
        <taxon>Eukaryota</taxon>
        <taxon>Metazoa</taxon>
        <taxon>Chordata</taxon>
        <taxon>Craniata</taxon>
        <taxon>Vertebrata</taxon>
        <taxon>Euteleostomi</taxon>
        <taxon>Actinopterygii</taxon>
        <taxon>Neopterygii</taxon>
        <taxon>Teleostei</taxon>
        <taxon>Neoteleostei</taxon>
        <taxon>Acanthomorphata</taxon>
        <taxon>Ovalentaria</taxon>
        <taxon>Atherinomorphae</taxon>
        <taxon>Cyprinodontiformes</taxon>
        <taxon>Nothobranchiidae</taxon>
        <taxon>Nothobranchius</taxon>
    </lineage>
</organism>
<dbReference type="SMART" id="SM00326">
    <property type="entry name" value="SH3"/>
    <property type="match status" value="1"/>
</dbReference>
<feature type="binding site" evidence="14 16">
    <location>
        <position position="234"/>
    </location>
    <ligand>
        <name>ATP</name>
        <dbReference type="ChEBI" id="CHEBI:30616"/>
    </ligand>
</feature>
<reference evidence="21" key="1">
    <citation type="submission" date="2016-05" db="EMBL/GenBank/DDBJ databases">
        <authorList>
            <person name="Lavstsen T."/>
            <person name="Jespersen J.S."/>
        </authorList>
    </citation>
    <scope>NUCLEOTIDE SEQUENCE</scope>
    <source>
        <tissue evidence="21">Brain</tissue>
    </source>
</reference>
<evidence type="ECO:0000256" key="6">
    <source>
        <dbReference type="ARBA" id="ARBA00022679"/>
    </source>
</evidence>
<name>A0A1A8I9Z5_NOTKU</name>
<evidence type="ECO:0000256" key="1">
    <source>
        <dbReference type="ARBA" id="ARBA00001946"/>
    </source>
</evidence>
<dbReference type="Gene3D" id="2.30.30.40">
    <property type="entry name" value="SH3 Domains"/>
    <property type="match status" value="1"/>
</dbReference>
<feature type="compositionally biased region" description="Low complexity" evidence="18">
    <location>
        <begin position="58"/>
        <end position="70"/>
    </location>
</feature>
<evidence type="ECO:0000256" key="4">
    <source>
        <dbReference type="ARBA" id="ARBA00022443"/>
    </source>
</evidence>
<feature type="region of interest" description="Disordered" evidence="18">
    <location>
        <begin position="51"/>
        <end position="107"/>
    </location>
</feature>
<feature type="compositionally biased region" description="Polar residues" evidence="18">
    <location>
        <begin position="1"/>
        <end position="21"/>
    </location>
</feature>
<dbReference type="InterPro" id="IPR036028">
    <property type="entry name" value="SH3-like_dom_sf"/>
</dbReference>
<dbReference type="GO" id="GO:0043065">
    <property type="term" value="P:positive regulation of apoptotic process"/>
    <property type="evidence" value="ECO:0007669"/>
    <property type="project" value="TreeGrafter"/>
</dbReference>
<feature type="domain" description="SH3" evidence="19">
    <location>
        <begin position="115"/>
        <end position="179"/>
    </location>
</feature>
<evidence type="ECO:0000256" key="13">
    <source>
        <dbReference type="PIRSR" id="PIRSR000556-1"/>
    </source>
</evidence>
<evidence type="ECO:0000256" key="3">
    <source>
        <dbReference type="ARBA" id="ARBA00012406"/>
    </source>
</evidence>
<evidence type="ECO:0000259" key="19">
    <source>
        <dbReference type="PROSITE" id="PS50002"/>
    </source>
</evidence>
<comment type="catalytic activity">
    <reaction evidence="12">
        <text>L-seryl-[protein] + ATP = O-phospho-L-seryl-[protein] + ADP + H(+)</text>
        <dbReference type="Rhea" id="RHEA:17989"/>
        <dbReference type="Rhea" id="RHEA-COMP:9863"/>
        <dbReference type="Rhea" id="RHEA-COMP:11604"/>
        <dbReference type="ChEBI" id="CHEBI:15378"/>
        <dbReference type="ChEBI" id="CHEBI:29999"/>
        <dbReference type="ChEBI" id="CHEBI:30616"/>
        <dbReference type="ChEBI" id="CHEBI:83421"/>
        <dbReference type="ChEBI" id="CHEBI:456216"/>
        <dbReference type="EC" id="2.7.11.25"/>
    </reaction>
</comment>
<dbReference type="PANTHER" id="PTHR44329:SF39">
    <property type="entry name" value="MITOGEN-ACTIVATED PROTEIN KINASE KINASE KINASE 10"/>
    <property type="match status" value="1"/>
</dbReference>
<dbReference type="FunFam" id="1.10.510.10:FF:000076">
    <property type="entry name" value="Mitogen-activated protein kinase kinase kinase"/>
    <property type="match status" value="1"/>
</dbReference>
<feature type="compositionally biased region" description="Pro residues" evidence="18">
    <location>
        <begin position="71"/>
        <end position="80"/>
    </location>
</feature>
<keyword evidence="7" id="KW-0677">Repeat</keyword>
<evidence type="ECO:0000256" key="15">
    <source>
        <dbReference type="PROSITE-ProRule" id="PRU00192"/>
    </source>
</evidence>
<dbReference type="PROSITE" id="PS50002">
    <property type="entry name" value="SH3"/>
    <property type="match status" value="1"/>
</dbReference>
<comment type="similarity">
    <text evidence="2">Belongs to the protein kinase superfamily. STE Ser/Thr protein kinase family. MAP kinase kinase kinase subfamily.</text>
</comment>
<evidence type="ECO:0000256" key="12">
    <source>
        <dbReference type="ARBA" id="ARBA00048329"/>
    </source>
</evidence>
<keyword evidence="9 21" id="KW-0418">Kinase</keyword>
<reference evidence="21" key="2">
    <citation type="submission" date="2016-06" db="EMBL/GenBank/DDBJ databases">
        <title>The genome of a short-lived fish provides insights into sex chromosome evolution and the genetic control of aging.</title>
        <authorList>
            <person name="Reichwald K."/>
            <person name="Felder M."/>
            <person name="Petzold A."/>
            <person name="Koch P."/>
            <person name="Groth M."/>
            <person name="Platzer M."/>
        </authorList>
    </citation>
    <scope>NUCLEOTIDE SEQUENCE</scope>
    <source>
        <tissue evidence="21">Brain</tissue>
    </source>
</reference>
<dbReference type="InterPro" id="IPR051681">
    <property type="entry name" value="Ser/Thr_Kinases-Pseudokinases"/>
</dbReference>
<feature type="compositionally biased region" description="Low complexity" evidence="18">
    <location>
        <begin position="902"/>
        <end position="911"/>
    </location>
</feature>
<dbReference type="Pfam" id="PF07714">
    <property type="entry name" value="PK_Tyr_Ser-Thr"/>
    <property type="match status" value="1"/>
</dbReference>
<comment type="cofactor">
    <cofactor evidence="1">
        <name>Mg(2+)</name>
        <dbReference type="ChEBI" id="CHEBI:18420"/>
    </cofactor>
</comment>
<dbReference type="GO" id="GO:0004706">
    <property type="term" value="F:JUN kinase kinase kinase activity"/>
    <property type="evidence" value="ECO:0007669"/>
    <property type="project" value="TreeGrafter"/>
</dbReference>
<dbReference type="FunFam" id="2.30.30.40:FF:000079">
    <property type="entry name" value="Mitogen-activated protein kinase kinase kinase"/>
    <property type="match status" value="1"/>
</dbReference>
<evidence type="ECO:0000256" key="7">
    <source>
        <dbReference type="ARBA" id="ARBA00022737"/>
    </source>
</evidence>
<feature type="compositionally biased region" description="Low complexity" evidence="18">
    <location>
        <begin position="1056"/>
        <end position="1078"/>
    </location>
</feature>
<feature type="compositionally biased region" description="Basic and acidic residues" evidence="18">
    <location>
        <begin position="666"/>
        <end position="678"/>
    </location>
</feature>
<dbReference type="InterPro" id="IPR001452">
    <property type="entry name" value="SH3_domain"/>
</dbReference>
<dbReference type="InterPro" id="IPR017441">
    <property type="entry name" value="Protein_kinase_ATP_BS"/>
</dbReference>
<dbReference type="SUPFAM" id="SSF50044">
    <property type="entry name" value="SH3-domain"/>
    <property type="match status" value="1"/>
</dbReference>
<dbReference type="SUPFAM" id="SSF56112">
    <property type="entry name" value="Protein kinase-like (PK-like)"/>
    <property type="match status" value="1"/>
</dbReference>
<feature type="coiled-coil region" evidence="17">
    <location>
        <begin position="486"/>
        <end position="538"/>
    </location>
</feature>
<evidence type="ECO:0000256" key="16">
    <source>
        <dbReference type="PROSITE-ProRule" id="PRU10141"/>
    </source>
</evidence>
<comment type="catalytic activity">
    <reaction evidence="11">
        <text>L-threonyl-[protein] + ATP = O-phospho-L-threonyl-[protein] + ADP + H(+)</text>
        <dbReference type="Rhea" id="RHEA:46608"/>
        <dbReference type="Rhea" id="RHEA-COMP:11060"/>
        <dbReference type="Rhea" id="RHEA-COMP:11605"/>
        <dbReference type="ChEBI" id="CHEBI:15378"/>
        <dbReference type="ChEBI" id="CHEBI:30013"/>
        <dbReference type="ChEBI" id="CHEBI:30616"/>
        <dbReference type="ChEBI" id="CHEBI:61977"/>
        <dbReference type="ChEBI" id="CHEBI:456216"/>
        <dbReference type="EC" id="2.7.11.25"/>
    </reaction>
</comment>
<gene>
    <name evidence="21" type="primary">MAP3K10</name>
</gene>
<evidence type="ECO:0000256" key="11">
    <source>
        <dbReference type="ARBA" id="ARBA00047559"/>
    </source>
</evidence>